<name>A0A7J9GM49_9ROSI</name>
<feature type="chain" id="PRO_5029529387" evidence="2">
    <location>
        <begin position="22"/>
        <end position="230"/>
    </location>
</feature>
<sequence>GGCFWANHLAVFASLPSLSLSSHLGDLAGDPGCFPLDDEAYPSSYHWLTLTSVILRTYLVFRVFLDLVLLSQPAPKQLAFTTALVGSLNQVTAYESSAHSSKGTRSEPTAWELTESTCLMLLELERKLVMISATRPSLSRAQHFTASPSKDTATREPGTTESFPPSNYLVLRMSDCPSSTFTAQPENGDLRWGNLEELPTPTIVHVRSILDLTNRPSYLFYILDNPSLSQ</sequence>
<dbReference type="OrthoDB" id="999211at2759"/>
<proteinExistence type="predicted"/>
<keyword evidence="2" id="KW-0732">Signal</keyword>
<accession>A0A7J9GM49</accession>
<protein>
    <submittedName>
        <fullName evidence="3">Uncharacterized protein</fullName>
    </submittedName>
</protein>
<evidence type="ECO:0000256" key="2">
    <source>
        <dbReference type="SAM" id="SignalP"/>
    </source>
</evidence>
<keyword evidence="4" id="KW-1185">Reference proteome</keyword>
<evidence type="ECO:0000256" key="1">
    <source>
        <dbReference type="SAM" id="MobiDB-lite"/>
    </source>
</evidence>
<dbReference type="AlphaFoldDB" id="A0A7J9GM49"/>
<feature type="compositionally biased region" description="Polar residues" evidence="1">
    <location>
        <begin position="140"/>
        <end position="165"/>
    </location>
</feature>
<organism evidence="3 4">
    <name type="scientific">Gossypium harknessii</name>
    <dbReference type="NCBI Taxonomy" id="34285"/>
    <lineage>
        <taxon>Eukaryota</taxon>
        <taxon>Viridiplantae</taxon>
        <taxon>Streptophyta</taxon>
        <taxon>Embryophyta</taxon>
        <taxon>Tracheophyta</taxon>
        <taxon>Spermatophyta</taxon>
        <taxon>Magnoliopsida</taxon>
        <taxon>eudicotyledons</taxon>
        <taxon>Gunneridae</taxon>
        <taxon>Pentapetalae</taxon>
        <taxon>rosids</taxon>
        <taxon>malvids</taxon>
        <taxon>Malvales</taxon>
        <taxon>Malvaceae</taxon>
        <taxon>Malvoideae</taxon>
        <taxon>Gossypium</taxon>
    </lineage>
</organism>
<reference evidence="3 4" key="1">
    <citation type="journal article" date="2019" name="Genome Biol. Evol.">
        <title>Insights into the evolution of the New World diploid cottons (Gossypium, subgenus Houzingenia) based on genome sequencing.</title>
        <authorList>
            <person name="Grover C.E."/>
            <person name="Arick M.A. 2nd"/>
            <person name="Thrash A."/>
            <person name="Conover J.L."/>
            <person name="Sanders W.S."/>
            <person name="Peterson D.G."/>
            <person name="Frelichowski J.E."/>
            <person name="Scheffler J.A."/>
            <person name="Scheffler B.E."/>
            <person name="Wendel J.F."/>
        </authorList>
    </citation>
    <scope>NUCLEOTIDE SEQUENCE [LARGE SCALE GENOMIC DNA]</scope>
    <source>
        <strain evidence="3">0</strain>
        <tissue evidence="3">Leaf</tissue>
    </source>
</reference>
<evidence type="ECO:0000313" key="4">
    <source>
        <dbReference type="Proteomes" id="UP000593560"/>
    </source>
</evidence>
<dbReference type="Proteomes" id="UP000593560">
    <property type="component" value="Unassembled WGS sequence"/>
</dbReference>
<feature type="signal peptide" evidence="2">
    <location>
        <begin position="1"/>
        <end position="21"/>
    </location>
</feature>
<comment type="caution">
    <text evidence="3">The sequence shown here is derived from an EMBL/GenBank/DDBJ whole genome shotgun (WGS) entry which is preliminary data.</text>
</comment>
<dbReference type="EMBL" id="JABFAD010000005">
    <property type="protein sequence ID" value="MBA0798652.1"/>
    <property type="molecule type" value="Genomic_DNA"/>
</dbReference>
<feature type="region of interest" description="Disordered" evidence="1">
    <location>
        <begin position="140"/>
        <end position="166"/>
    </location>
</feature>
<gene>
    <name evidence="3" type="ORF">Gohar_009222</name>
</gene>
<feature type="non-terminal residue" evidence="3">
    <location>
        <position position="230"/>
    </location>
</feature>
<evidence type="ECO:0000313" key="3">
    <source>
        <dbReference type="EMBL" id="MBA0798652.1"/>
    </source>
</evidence>